<protein>
    <recommendedName>
        <fullName evidence="1">Serine/threonine-protein kinase D1-3-like ubiquitin-like domain-containing protein</fullName>
    </recommendedName>
</protein>
<evidence type="ECO:0000313" key="2">
    <source>
        <dbReference type="EMBL" id="CAD7195171.1"/>
    </source>
</evidence>
<dbReference type="AlphaFoldDB" id="A0A7R8Z5Z1"/>
<dbReference type="EMBL" id="OA564665">
    <property type="protein sequence ID" value="CAD7195171.1"/>
    <property type="molecule type" value="Genomic_DNA"/>
</dbReference>
<name>A0A7R8Z5Z1_TIMDO</name>
<accession>A0A7R8Z5Z1</accession>
<feature type="domain" description="Serine/threonine-protein kinase D1-3-like ubiquitin-like" evidence="1">
    <location>
        <begin position="5"/>
        <end position="43"/>
    </location>
</feature>
<gene>
    <name evidence="2" type="ORF">TDIB3V08_LOCUS1573</name>
</gene>
<proteinExistence type="predicted"/>
<sequence length="114" mass="12321">MEGPEVTFLFQFGLVRDTVTTVTNTLGLKTIKSLACDFINKKHCGEEGTVSSVLQLPGRPCRVNDLAFTFHLTSPGPTSLSSAVVGGYTVLAARVWSNALSTIRPRRCGAVWIH</sequence>
<reference evidence="2" key="1">
    <citation type="submission" date="2020-11" db="EMBL/GenBank/DDBJ databases">
        <authorList>
            <person name="Tran Van P."/>
        </authorList>
    </citation>
    <scope>NUCLEOTIDE SEQUENCE</scope>
</reference>
<dbReference type="Pfam" id="PF25525">
    <property type="entry name" value="Ubiquitin_PRKD1_N"/>
    <property type="match status" value="1"/>
</dbReference>
<evidence type="ECO:0000259" key="1">
    <source>
        <dbReference type="Pfam" id="PF25525"/>
    </source>
</evidence>
<dbReference type="InterPro" id="IPR057764">
    <property type="entry name" value="Ubiquitin_PRKD1-3_N"/>
</dbReference>
<organism evidence="2">
    <name type="scientific">Timema douglasi</name>
    <name type="common">Walking stick</name>
    <dbReference type="NCBI Taxonomy" id="61478"/>
    <lineage>
        <taxon>Eukaryota</taxon>
        <taxon>Metazoa</taxon>
        <taxon>Ecdysozoa</taxon>
        <taxon>Arthropoda</taxon>
        <taxon>Hexapoda</taxon>
        <taxon>Insecta</taxon>
        <taxon>Pterygota</taxon>
        <taxon>Neoptera</taxon>
        <taxon>Polyneoptera</taxon>
        <taxon>Phasmatodea</taxon>
        <taxon>Timematodea</taxon>
        <taxon>Timematoidea</taxon>
        <taxon>Timematidae</taxon>
        <taxon>Timema</taxon>
    </lineage>
</organism>